<proteinExistence type="inferred from homology"/>
<keyword evidence="1" id="KW-0304">Gas vesicle</keyword>
<dbReference type="Proteomes" id="UP000539313">
    <property type="component" value="Unassembled WGS sequence"/>
</dbReference>
<comment type="similarity">
    <text evidence="3">Belongs to the gas vesicle GvpF/GvpL family.</text>
</comment>
<comment type="subcellular location">
    <subcellularLocation>
        <location evidence="2">Gas vesicle</location>
    </subcellularLocation>
</comment>
<dbReference type="EMBL" id="JACJII010000001">
    <property type="protein sequence ID" value="MBA9002509.1"/>
    <property type="molecule type" value="Genomic_DNA"/>
</dbReference>
<evidence type="ECO:0000313" key="5">
    <source>
        <dbReference type="Proteomes" id="UP000539313"/>
    </source>
</evidence>
<evidence type="ECO:0000256" key="2">
    <source>
        <dbReference type="ARBA" id="ARBA00035108"/>
    </source>
</evidence>
<keyword evidence="5" id="KW-1185">Reference proteome</keyword>
<protein>
    <recommendedName>
        <fullName evidence="6">Gas vesicle protein GvpL/GvpF</fullName>
    </recommendedName>
</protein>
<dbReference type="GO" id="GO:0031411">
    <property type="term" value="C:gas vesicle"/>
    <property type="evidence" value="ECO:0007669"/>
    <property type="project" value="UniProtKB-SubCell"/>
</dbReference>
<sequence>MTASEREPDRADSAWYVYGIVPADVETAAGVRGVDGREVRVVRHGDVAALVSEIDPKVRLGRPDDLLAHERLLDDAAVDAPVLPLRFGAVMTTEQAVVDDLLAPNHQGFADALANLEGRVEYVVKGRFDERAVLAEVVRENAEAARLRERIRDRPEAESHQDRVRLGELVYQEIEARRQAATERLVQDLSPYCVASAVRDPTHHLDAVHAAFLVEDARRPEFEEAVATAVRKWEGRAELRLLGPLAPWDFVVTPG</sequence>
<reference evidence="4 5" key="1">
    <citation type="submission" date="2020-08" db="EMBL/GenBank/DDBJ databases">
        <title>Sequencing the genomes of 1000 actinobacteria strains.</title>
        <authorList>
            <person name="Klenk H.-P."/>
        </authorList>
    </citation>
    <scope>NUCLEOTIDE SEQUENCE [LARGE SCALE GENOMIC DNA]</scope>
    <source>
        <strain evidence="4 5">DSM 45823</strain>
    </source>
</reference>
<evidence type="ECO:0000313" key="4">
    <source>
        <dbReference type="EMBL" id="MBA9002509.1"/>
    </source>
</evidence>
<accession>A0A7W3MV94</accession>
<evidence type="ECO:0000256" key="3">
    <source>
        <dbReference type="ARBA" id="ARBA00035643"/>
    </source>
</evidence>
<comment type="caution">
    <text evidence="4">The sequence shown here is derived from an EMBL/GenBank/DDBJ whole genome shotgun (WGS) entry which is preliminary data.</text>
</comment>
<dbReference type="AlphaFoldDB" id="A0A7W3MV94"/>
<dbReference type="PANTHER" id="PTHR36852:SF1">
    <property type="entry name" value="PROTEIN GVPL 2"/>
    <property type="match status" value="1"/>
</dbReference>
<dbReference type="Pfam" id="PF06386">
    <property type="entry name" value="GvpL_GvpF"/>
    <property type="match status" value="1"/>
</dbReference>
<evidence type="ECO:0000256" key="1">
    <source>
        <dbReference type="ARBA" id="ARBA00022987"/>
    </source>
</evidence>
<organism evidence="4 5">
    <name type="scientific">Thermomonospora cellulosilytica</name>
    <dbReference type="NCBI Taxonomy" id="1411118"/>
    <lineage>
        <taxon>Bacteria</taxon>
        <taxon>Bacillati</taxon>
        <taxon>Actinomycetota</taxon>
        <taxon>Actinomycetes</taxon>
        <taxon>Streptosporangiales</taxon>
        <taxon>Thermomonosporaceae</taxon>
        <taxon>Thermomonospora</taxon>
    </lineage>
</organism>
<dbReference type="PANTHER" id="PTHR36852">
    <property type="entry name" value="PROTEIN GVPL 2"/>
    <property type="match status" value="1"/>
</dbReference>
<dbReference type="GO" id="GO:0031412">
    <property type="term" value="P:gas vesicle organization"/>
    <property type="evidence" value="ECO:0007669"/>
    <property type="project" value="InterPro"/>
</dbReference>
<name>A0A7W3MV94_9ACTN</name>
<evidence type="ECO:0008006" key="6">
    <source>
        <dbReference type="Google" id="ProtNLM"/>
    </source>
</evidence>
<dbReference type="InterPro" id="IPR009430">
    <property type="entry name" value="GvpL/GvpF"/>
</dbReference>
<dbReference type="RefSeq" id="WP_182704511.1">
    <property type="nucleotide sequence ID" value="NZ_JACJII010000001.1"/>
</dbReference>
<gene>
    <name evidence="4" type="ORF">HNR21_001391</name>
</gene>